<proteinExistence type="predicted"/>
<name>A0ABR2IUD6_9PEZI</name>
<keyword evidence="2" id="KW-1185">Reference proteome</keyword>
<evidence type="ECO:0000313" key="2">
    <source>
        <dbReference type="Proteomes" id="UP001390339"/>
    </source>
</evidence>
<reference evidence="1 2" key="1">
    <citation type="journal article" date="2024" name="IMA Fungus">
        <title>Apiospora arundinis, a panoply of carbohydrate-active enzymes and secondary metabolites.</title>
        <authorList>
            <person name="Sorensen T."/>
            <person name="Petersen C."/>
            <person name="Muurmann A.T."/>
            <person name="Christiansen J.V."/>
            <person name="Brundto M.L."/>
            <person name="Overgaard C.K."/>
            <person name="Boysen A.T."/>
            <person name="Wollenberg R.D."/>
            <person name="Larsen T.O."/>
            <person name="Sorensen J.L."/>
            <person name="Nielsen K.L."/>
            <person name="Sondergaard T.E."/>
        </authorList>
    </citation>
    <scope>NUCLEOTIDE SEQUENCE [LARGE SCALE GENOMIC DNA]</scope>
    <source>
        <strain evidence="1 2">AAU 773</strain>
    </source>
</reference>
<sequence length="1061" mass="117720">MADPLSIAGLVTGLVSLGLQITGTVISYLDAIETREHELVLIRHQVEAVQGSLQLVDSLRSRVHGNLQASDNLTRNIRLCEAELSILACTLHDEATRTPITGQSLQQRWSRTKHKLTYPLREPAIHRLQSRVEKLNGLLQIALQAMEIELQLSTLDTASRAHADTISTTKEVSRLMNPIIEIHDAVSELRGAIVGIRPVVQGSCKQDFGRVEKVVREHQLLSPTTKSARCDHKATCNELLARLIAKPDSLRELSNAVDYCGEQMLSIGNEVPATAILPGQPCSEGFKFCEQFCQRRSNRKYCHSDWGVVAISHEKQDVEMHAPKCPFAGTQPTGSIHTWGVALTGLQRLIGRSLTVSLSMTTGAGGYSIKHAIRYNATVDPKTAPAFRLIHLALDCVGPGQQWQKELSLAHQNHIVNLCVRTILEMFRRSRARPTDLLPAGDSLITCISSLILSSPGAVSPLLLSLLKAMVKCRVPVRIRVRPLHLPENPSLKLDVNIARGILGSLVSEDTIILPPEATERANPNSLLHTHSLLAVIKSPAFAEMLGYNPLCMAVLAGDDQKVAEILRLDPDCIEETTITGRSALDLAVREPACLRLLLQHVKPHMLTRRGRVRPPPLAALQLSSLQPCSVQRVNDPAGEADCHRPECVALDLFLEAGCEQRFDDLQSTPWHRAAPHAKMIYLRHMQKRRHVLKDLALQYLPVTLAASLGLSSMAIPDTNVVAITEKLQAIKVHISPTIEGLRQEYTRASLGGSIYHYIQNVEDAELVWNLGFRDISALDKTGRPAISKTRNIPYIGWLYAHGVDMFLPWHRSSEQAVMGTTDAHYAASLILPEVLRQCHNDDAQSSIVQLAPILFADVYDCCECLCSQQGGCSPLLSGLKAACKESASLTEAYDSLSDSFADFMDLDVARAMTRLFTFETLSLPHTCCMFQGDNFTKEYTAAEITELNHVFSQDIDRFGECIDFLFHELETLHNYSHINGGSLKAFLETTWTVRMQKELTEKLKVEKEELSRNDTAEIGVVWHPSTSDERPDFNSLEFWVGEIDKISEGRPTTYQNYKTV</sequence>
<dbReference type="EMBL" id="JAPCWZ010000004">
    <property type="protein sequence ID" value="KAK8868201.1"/>
    <property type="molecule type" value="Genomic_DNA"/>
</dbReference>
<comment type="caution">
    <text evidence="1">The sequence shown here is derived from an EMBL/GenBank/DDBJ whole genome shotgun (WGS) entry which is preliminary data.</text>
</comment>
<dbReference type="Proteomes" id="UP001390339">
    <property type="component" value="Unassembled WGS sequence"/>
</dbReference>
<organism evidence="1 2">
    <name type="scientific">Apiospora arundinis</name>
    <dbReference type="NCBI Taxonomy" id="335852"/>
    <lineage>
        <taxon>Eukaryota</taxon>
        <taxon>Fungi</taxon>
        <taxon>Dikarya</taxon>
        <taxon>Ascomycota</taxon>
        <taxon>Pezizomycotina</taxon>
        <taxon>Sordariomycetes</taxon>
        <taxon>Xylariomycetidae</taxon>
        <taxon>Amphisphaeriales</taxon>
        <taxon>Apiosporaceae</taxon>
        <taxon>Apiospora</taxon>
    </lineage>
</organism>
<evidence type="ECO:0000313" key="1">
    <source>
        <dbReference type="EMBL" id="KAK8868201.1"/>
    </source>
</evidence>
<protein>
    <recommendedName>
        <fullName evidence="3">Fungal N-terminal domain-containing protein</fullName>
    </recommendedName>
</protein>
<evidence type="ECO:0008006" key="3">
    <source>
        <dbReference type="Google" id="ProtNLM"/>
    </source>
</evidence>
<accession>A0ABR2IUD6</accession>
<gene>
    <name evidence="1" type="ORF">PGQ11_006779</name>
</gene>